<name>A0A914AJM2_PATMI</name>
<reference evidence="2" key="1">
    <citation type="submission" date="2022-11" db="UniProtKB">
        <authorList>
            <consortium name="EnsemblMetazoa"/>
        </authorList>
    </citation>
    <scope>IDENTIFICATION</scope>
</reference>
<organism evidence="2 3">
    <name type="scientific">Patiria miniata</name>
    <name type="common">Bat star</name>
    <name type="synonym">Asterina miniata</name>
    <dbReference type="NCBI Taxonomy" id="46514"/>
    <lineage>
        <taxon>Eukaryota</taxon>
        <taxon>Metazoa</taxon>
        <taxon>Echinodermata</taxon>
        <taxon>Eleutherozoa</taxon>
        <taxon>Asterozoa</taxon>
        <taxon>Asteroidea</taxon>
        <taxon>Valvatacea</taxon>
        <taxon>Valvatida</taxon>
        <taxon>Asterinidae</taxon>
        <taxon>Patiria</taxon>
    </lineage>
</organism>
<sequence length="104" mass="11883">MKCFILLLLIGACAAAAIEDDTKALEALMQAIDSNELDGVLENMRPLSHTHCHCYKREENQSDDIEPMPASVRNRDGLLPMRKSSHIAWGWWGHHHQHHHCHCH</sequence>
<dbReference type="Proteomes" id="UP000887568">
    <property type="component" value="Unplaced"/>
</dbReference>
<accession>A0A914AJM2</accession>
<keyword evidence="1" id="KW-0732">Signal</keyword>
<keyword evidence="3" id="KW-1185">Reference proteome</keyword>
<evidence type="ECO:0000313" key="2">
    <source>
        <dbReference type="EnsemblMetazoa" id="XP_038063927.1"/>
    </source>
</evidence>
<feature type="chain" id="PRO_5037088103" evidence="1">
    <location>
        <begin position="16"/>
        <end position="104"/>
    </location>
</feature>
<feature type="signal peptide" evidence="1">
    <location>
        <begin position="1"/>
        <end position="15"/>
    </location>
</feature>
<evidence type="ECO:0000313" key="3">
    <source>
        <dbReference type="Proteomes" id="UP000887568"/>
    </source>
</evidence>
<dbReference type="RefSeq" id="XP_038063927.1">
    <property type="nucleotide sequence ID" value="XM_038207999.1"/>
</dbReference>
<evidence type="ECO:0000256" key="1">
    <source>
        <dbReference type="SAM" id="SignalP"/>
    </source>
</evidence>
<protein>
    <submittedName>
        <fullName evidence="2">Uncharacterized protein</fullName>
    </submittedName>
</protein>
<dbReference type="AlphaFoldDB" id="A0A914AJM2"/>
<dbReference type="GeneID" id="119734473"/>
<dbReference type="EnsemblMetazoa" id="XM_038207999.1">
    <property type="protein sequence ID" value="XP_038063927.1"/>
    <property type="gene ID" value="LOC119734473"/>
</dbReference>
<proteinExistence type="predicted"/>